<reference evidence="1 2" key="1">
    <citation type="submission" date="2019-01" db="EMBL/GenBank/DDBJ databases">
        <title>Sequencing of cultivated peanut Arachis hypogaea provides insights into genome evolution and oil improvement.</title>
        <authorList>
            <person name="Chen X."/>
        </authorList>
    </citation>
    <scope>NUCLEOTIDE SEQUENCE [LARGE SCALE GENOMIC DNA]</scope>
    <source>
        <strain evidence="2">cv. Fuhuasheng</strain>
        <tissue evidence="1">Leaves</tissue>
    </source>
</reference>
<comment type="caution">
    <text evidence="1">The sequence shown here is derived from an EMBL/GenBank/DDBJ whole genome shotgun (WGS) entry which is preliminary data.</text>
</comment>
<keyword evidence="2" id="KW-1185">Reference proteome</keyword>
<evidence type="ECO:0000313" key="1">
    <source>
        <dbReference type="EMBL" id="RYQ79510.1"/>
    </source>
</evidence>
<organism evidence="1 2">
    <name type="scientific">Arachis hypogaea</name>
    <name type="common">Peanut</name>
    <dbReference type="NCBI Taxonomy" id="3818"/>
    <lineage>
        <taxon>Eukaryota</taxon>
        <taxon>Viridiplantae</taxon>
        <taxon>Streptophyta</taxon>
        <taxon>Embryophyta</taxon>
        <taxon>Tracheophyta</taxon>
        <taxon>Spermatophyta</taxon>
        <taxon>Magnoliopsida</taxon>
        <taxon>eudicotyledons</taxon>
        <taxon>Gunneridae</taxon>
        <taxon>Pentapetalae</taxon>
        <taxon>rosids</taxon>
        <taxon>fabids</taxon>
        <taxon>Fabales</taxon>
        <taxon>Fabaceae</taxon>
        <taxon>Papilionoideae</taxon>
        <taxon>50 kb inversion clade</taxon>
        <taxon>dalbergioids sensu lato</taxon>
        <taxon>Dalbergieae</taxon>
        <taxon>Pterocarpus clade</taxon>
        <taxon>Arachis</taxon>
    </lineage>
</organism>
<gene>
    <name evidence="1" type="ORF">Ahy_Scaffold6g108265</name>
</gene>
<proteinExistence type="predicted"/>
<protein>
    <submittedName>
        <fullName evidence="1">Uncharacterized protein</fullName>
    </submittedName>
</protein>
<sequence>MLVSKLSVIHVSIVQMEMYGIFQMELMKQLLFSRMLEVSRIKYIFFLFNHCFLLSGVGLASQSQVPQFKEAIGRVSIPCHSHKNLGLIIINNHITRHCALTGRRDWLRRRKQLKLRFGSVVPISGSDFASSDVWVIVILYKDGALKNLSQDIL</sequence>
<name>A0A444WQ17_ARAHY</name>
<accession>A0A444WQ17</accession>
<dbReference type="AlphaFoldDB" id="A0A444WQ17"/>
<dbReference type="Proteomes" id="UP000289738">
    <property type="component" value="Unassembled WGS sequence"/>
</dbReference>
<evidence type="ECO:0000313" key="2">
    <source>
        <dbReference type="Proteomes" id="UP000289738"/>
    </source>
</evidence>
<dbReference type="EMBL" id="SDMP01000026">
    <property type="protein sequence ID" value="RYQ79510.1"/>
    <property type="molecule type" value="Genomic_DNA"/>
</dbReference>